<feature type="transmembrane region" description="Helical" evidence="1">
    <location>
        <begin position="213"/>
        <end position="231"/>
    </location>
</feature>
<dbReference type="Proteomes" id="UP000076077">
    <property type="component" value="Chromosome"/>
</dbReference>
<evidence type="ECO:0000259" key="2">
    <source>
        <dbReference type="Pfam" id="PF02517"/>
    </source>
</evidence>
<feature type="transmembrane region" description="Helical" evidence="1">
    <location>
        <begin position="132"/>
        <end position="150"/>
    </location>
</feature>
<feature type="transmembrane region" description="Helical" evidence="1">
    <location>
        <begin position="190"/>
        <end position="207"/>
    </location>
</feature>
<organism evidence="3 4">
    <name type="scientific">Microbulbifer thermotolerans</name>
    <dbReference type="NCBI Taxonomy" id="252514"/>
    <lineage>
        <taxon>Bacteria</taxon>
        <taxon>Pseudomonadati</taxon>
        <taxon>Pseudomonadota</taxon>
        <taxon>Gammaproteobacteria</taxon>
        <taxon>Cellvibrionales</taxon>
        <taxon>Microbulbiferaceae</taxon>
        <taxon>Microbulbifer</taxon>
    </lineage>
</organism>
<dbReference type="Pfam" id="PF02517">
    <property type="entry name" value="Rce1-like"/>
    <property type="match status" value="1"/>
</dbReference>
<gene>
    <name evidence="3" type="ORF">A3224_00260</name>
</gene>
<dbReference type="RefSeq" id="WP_067149931.1">
    <property type="nucleotide sequence ID" value="NZ_CP014864.1"/>
</dbReference>
<dbReference type="STRING" id="252514.A3224_00260"/>
<feature type="domain" description="CAAX prenyl protease 2/Lysostaphin resistance protein A-like" evidence="2">
    <location>
        <begin position="162"/>
        <end position="251"/>
    </location>
</feature>
<dbReference type="EMBL" id="CP014864">
    <property type="protein sequence ID" value="AMX01221.1"/>
    <property type="molecule type" value="Genomic_DNA"/>
</dbReference>
<proteinExistence type="predicted"/>
<dbReference type="InterPro" id="IPR003675">
    <property type="entry name" value="Rce1/LyrA-like_dom"/>
</dbReference>
<keyword evidence="1" id="KW-1133">Transmembrane helix</keyword>
<evidence type="ECO:0000313" key="4">
    <source>
        <dbReference type="Proteomes" id="UP000076077"/>
    </source>
</evidence>
<dbReference type="GO" id="GO:0004175">
    <property type="term" value="F:endopeptidase activity"/>
    <property type="evidence" value="ECO:0007669"/>
    <property type="project" value="UniProtKB-ARBA"/>
</dbReference>
<dbReference type="GO" id="GO:0080120">
    <property type="term" value="P:CAAX-box protein maturation"/>
    <property type="evidence" value="ECO:0007669"/>
    <property type="project" value="UniProtKB-ARBA"/>
</dbReference>
<reference evidence="4" key="1">
    <citation type="submission" date="2016-03" db="EMBL/GenBank/DDBJ databases">
        <authorList>
            <person name="Lee Y.-S."/>
            <person name="Choi Y.-L."/>
        </authorList>
    </citation>
    <scope>NUCLEOTIDE SEQUENCE [LARGE SCALE GENOMIC DNA]</scope>
    <source>
        <strain evidence="4">DAU221</strain>
    </source>
</reference>
<evidence type="ECO:0000313" key="3">
    <source>
        <dbReference type="EMBL" id="AMX01221.1"/>
    </source>
</evidence>
<keyword evidence="1" id="KW-0472">Membrane</keyword>
<keyword evidence="4" id="KW-1185">Reference proteome</keyword>
<sequence length="262" mass="28219">MLSANSVRTDSNSAKPLLQKNDAIAVAALLSLCALPLGWAGLVAPFLWLLLHAIESSVGWKRALAYGFSALLMLAAASGQVPGSERIALMPPYIDNDGNRIYASFNAGKAAIAAAVMAFMIRRRQWFKLADLPIVLAAIALPFFAGLMIYGPSLKFGAAIGVAALINLLVVCISEEGFFRWVLQRGGELFLGRWIAALVVTALFTLLHTGWAVSPLALGLVSLAGFGYALLWCLRRNFWACVLAHWGVNLLHLLFLPYPLPA</sequence>
<feature type="transmembrane region" description="Helical" evidence="1">
    <location>
        <begin position="238"/>
        <end position="258"/>
    </location>
</feature>
<feature type="transmembrane region" description="Helical" evidence="1">
    <location>
        <begin position="63"/>
        <end position="81"/>
    </location>
</feature>
<dbReference type="KEGG" id="mthd:A3224_00260"/>
<protein>
    <recommendedName>
        <fullName evidence="2">CAAX prenyl protease 2/Lysostaphin resistance protein A-like domain-containing protein</fullName>
    </recommendedName>
</protein>
<feature type="transmembrane region" description="Helical" evidence="1">
    <location>
        <begin position="156"/>
        <end position="178"/>
    </location>
</feature>
<feature type="transmembrane region" description="Helical" evidence="1">
    <location>
        <begin position="23"/>
        <end position="51"/>
    </location>
</feature>
<name>A0A143HIA5_MICTH</name>
<evidence type="ECO:0000256" key="1">
    <source>
        <dbReference type="SAM" id="Phobius"/>
    </source>
</evidence>
<dbReference type="OrthoDB" id="5322702at2"/>
<feature type="transmembrane region" description="Helical" evidence="1">
    <location>
        <begin position="101"/>
        <end position="120"/>
    </location>
</feature>
<keyword evidence="1" id="KW-0812">Transmembrane</keyword>
<dbReference type="GeneID" id="76606479"/>
<accession>A0A143HIA5</accession>
<dbReference type="AlphaFoldDB" id="A0A143HIA5"/>